<evidence type="ECO:0000256" key="5">
    <source>
        <dbReference type="ARBA" id="ARBA00008391"/>
    </source>
</evidence>
<comment type="pathway">
    <text evidence="4 12">Purine metabolism; AMP biosynthesis via salvage pathway; AMP from adenine: step 1/1.</text>
</comment>
<reference evidence="14" key="2">
    <citation type="journal article" date="2021" name="PeerJ">
        <title>Extensive microbial diversity within the chicken gut microbiome revealed by metagenomics and culture.</title>
        <authorList>
            <person name="Gilroy R."/>
            <person name="Ravi A."/>
            <person name="Getino M."/>
            <person name="Pursley I."/>
            <person name="Horton D.L."/>
            <person name="Alikhan N.F."/>
            <person name="Baker D."/>
            <person name="Gharbi K."/>
            <person name="Hall N."/>
            <person name="Watson M."/>
            <person name="Adriaenssens E.M."/>
            <person name="Foster-Nyarko E."/>
            <person name="Jarju S."/>
            <person name="Secka A."/>
            <person name="Antonio M."/>
            <person name="Oren A."/>
            <person name="Chaudhuri R.R."/>
            <person name="La Ragione R."/>
            <person name="Hildebrand F."/>
            <person name="Pallen M.J."/>
        </authorList>
    </citation>
    <scope>NUCLEOTIDE SEQUENCE</scope>
    <source>
        <strain evidence="14">1748</strain>
    </source>
</reference>
<dbReference type="InterPro" id="IPR050054">
    <property type="entry name" value="UPRTase/APRTase"/>
</dbReference>
<evidence type="ECO:0000259" key="13">
    <source>
        <dbReference type="Pfam" id="PF00156"/>
    </source>
</evidence>
<dbReference type="NCBIfam" id="NF002636">
    <property type="entry name" value="PRK02304.1-5"/>
    <property type="match status" value="1"/>
</dbReference>
<keyword evidence="10 12" id="KW-0808">Transferase</keyword>
<keyword evidence="11 12" id="KW-0660">Purine salvage</keyword>
<reference evidence="14" key="1">
    <citation type="submission" date="2020-10" db="EMBL/GenBank/DDBJ databases">
        <authorList>
            <person name="Gilroy R."/>
        </authorList>
    </citation>
    <scope>NUCLEOTIDE SEQUENCE</scope>
    <source>
        <strain evidence="14">1748</strain>
    </source>
</reference>
<evidence type="ECO:0000256" key="4">
    <source>
        <dbReference type="ARBA" id="ARBA00004659"/>
    </source>
</evidence>
<keyword evidence="9 12" id="KW-0328">Glycosyltransferase</keyword>
<dbReference type="EC" id="2.4.2.7" evidence="7 12"/>
<gene>
    <name evidence="12" type="primary">apt</name>
    <name evidence="14" type="ORF">IAC78_00100</name>
</gene>
<dbReference type="CDD" id="cd06223">
    <property type="entry name" value="PRTases_typeI"/>
    <property type="match status" value="1"/>
</dbReference>
<dbReference type="AlphaFoldDB" id="A0A9D9GKK6"/>
<evidence type="ECO:0000256" key="8">
    <source>
        <dbReference type="ARBA" id="ARBA00022490"/>
    </source>
</evidence>
<organism evidence="14 15">
    <name type="scientific">Candidatus Scatoplasma merdavium</name>
    <dbReference type="NCBI Taxonomy" id="2840932"/>
    <lineage>
        <taxon>Bacteria</taxon>
        <taxon>Bacillati</taxon>
        <taxon>Bacillota</taxon>
        <taxon>Bacilli</taxon>
        <taxon>Bacillales</taxon>
        <taxon>Candidatus Scatoplasma</taxon>
    </lineage>
</organism>
<evidence type="ECO:0000256" key="12">
    <source>
        <dbReference type="HAMAP-Rule" id="MF_00004"/>
    </source>
</evidence>
<dbReference type="Pfam" id="PF00156">
    <property type="entry name" value="Pribosyltran"/>
    <property type="match status" value="1"/>
</dbReference>
<dbReference type="GO" id="GO:0005737">
    <property type="term" value="C:cytoplasm"/>
    <property type="evidence" value="ECO:0007669"/>
    <property type="project" value="UniProtKB-SubCell"/>
</dbReference>
<evidence type="ECO:0000256" key="7">
    <source>
        <dbReference type="ARBA" id="ARBA00011893"/>
    </source>
</evidence>
<feature type="domain" description="Phosphoribosyltransferase" evidence="13">
    <location>
        <begin position="39"/>
        <end position="149"/>
    </location>
</feature>
<evidence type="ECO:0000313" key="14">
    <source>
        <dbReference type="EMBL" id="MBO8413872.1"/>
    </source>
</evidence>
<comment type="catalytic activity">
    <reaction evidence="1 12">
        <text>AMP + diphosphate = 5-phospho-alpha-D-ribose 1-diphosphate + adenine</text>
        <dbReference type="Rhea" id="RHEA:16609"/>
        <dbReference type="ChEBI" id="CHEBI:16708"/>
        <dbReference type="ChEBI" id="CHEBI:33019"/>
        <dbReference type="ChEBI" id="CHEBI:58017"/>
        <dbReference type="ChEBI" id="CHEBI:456215"/>
        <dbReference type="EC" id="2.4.2.7"/>
    </reaction>
</comment>
<dbReference type="Gene3D" id="3.40.50.2020">
    <property type="match status" value="1"/>
</dbReference>
<dbReference type="SUPFAM" id="SSF53271">
    <property type="entry name" value="PRTase-like"/>
    <property type="match status" value="1"/>
</dbReference>
<comment type="subcellular location">
    <subcellularLocation>
        <location evidence="3 12">Cytoplasm</location>
    </subcellularLocation>
</comment>
<dbReference type="GO" id="GO:0006166">
    <property type="term" value="P:purine ribonucleoside salvage"/>
    <property type="evidence" value="ECO:0007669"/>
    <property type="project" value="UniProtKB-UniRule"/>
</dbReference>
<accession>A0A9D9GKK6</accession>
<dbReference type="InterPro" id="IPR000836">
    <property type="entry name" value="PRTase_dom"/>
</dbReference>
<comment type="function">
    <text evidence="2 12">Catalyzes a salvage reaction resulting in the formation of AMP, that is energically less costly than de novo synthesis.</text>
</comment>
<name>A0A9D9GKK6_9BACL</name>
<dbReference type="GO" id="GO:0003999">
    <property type="term" value="F:adenine phosphoribosyltransferase activity"/>
    <property type="evidence" value="ECO:0007669"/>
    <property type="project" value="UniProtKB-UniRule"/>
</dbReference>
<comment type="subunit">
    <text evidence="6 12">Homodimer.</text>
</comment>
<evidence type="ECO:0000256" key="2">
    <source>
        <dbReference type="ARBA" id="ARBA00003968"/>
    </source>
</evidence>
<dbReference type="Proteomes" id="UP000823629">
    <property type="component" value="Unassembled WGS sequence"/>
</dbReference>
<protein>
    <recommendedName>
        <fullName evidence="7 12">Adenine phosphoribosyltransferase</fullName>
        <shortName evidence="12">APRT</shortName>
        <ecNumber evidence="7 12">2.4.2.7</ecNumber>
    </recommendedName>
</protein>
<dbReference type="NCBIfam" id="NF002634">
    <property type="entry name" value="PRK02304.1-3"/>
    <property type="match status" value="1"/>
</dbReference>
<comment type="caution">
    <text evidence="14">The sequence shown here is derived from an EMBL/GenBank/DDBJ whole genome shotgun (WGS) entry which is preliminary data.</text>
</comment>
<dbReference type="GO" id="GO:0016208">
    <property type="term" value="F:AMP binding"/>
    <property type="evidence" value="ECO:0007669"/>
    <property type="project" value="TreeGrafter"/>
</dbReference>
<dbReference type="GO" id="GO:0002055">
    <property type="term" value="F:adenine binding"/>
    <property type="evidence" value="ECO:0007669"/>
    <property type="project" value="TreeGrafter"/>
</dbReference>
<evidence type="ECO:0000256" key="3">
    <source>
        <dbReference type="ARBA" id="ARBA00004496"/>
    </source>
</evidence>
<dbReference type="EMBL" id="JADING010000002">
    <property type="protein sequence ID" value="MBO8413872.1"/>
    <property type="molecule type" value="Genomic_DNA"/>
</dbReference>
<dbReference type="PANTHER" id="PTHR32315:SF3">
    <property type="entry name" value="ADENINE PHOSPHORIBOSYLTRANSFERASE"/>
    <property type="match status" value="1"/>
</dbReference>
<dbReference type="GO" id="GO:0044209">
    <property type="term" value="P:AMP salvage"/>
    <property type="evidence" value="ECO:0007669"/>
    <property type="project" value="UniProtKB-UniRule"/>
</dbReference>
<evidence type="ECO:0000256" key="1">
    <source>
        <dbReference type="ARBA" id="ARBA00000868"/>
    </source>
</evidence>
<evidence type="ECO:0000256" key="10">
    <source>
        <dbReference type="ARBA" id="ARBA00022679"/>
    </source>
</evidence>
<dbReference type="InterPro" id="IPR005764">
    <property type="entry name" value="Ade_phspho_trans"/>
</dbReference>
<proteinExistence type="inferred from homology"/>
<evidence type="ECO:0000256" key="11">
    <source>
        <dbReference type="ARBA" id="ARBA00022726"/>
    </source>
</evidence>
<dbReference type="HAMAP" id="MF_00004">
    <property type="entry name" value="Aden_phosphoribosyltr"/>
    <property type="match status" value="1"/>
</dbReference>
<dbReference type="FunFam" id="3.40.50.2020:FF:000004">
    <property type="entry name" value="Adenine phosphoribosyltransferase"/>
    <property type="match status" value="1"/>
</dbReference>
<comment type="similarity">
    <text evidence="5 12">Belongs to the purine/pyrimidine phosphoribosyltransferase family.</text>
</comment>
<dbReference type="NCBIfam" id="TIGR01090">
    <property type="entry name" value="apt"/>
    <property type="match status" value="1"/>
</dbReference>
<evidence type="ECO:0000256" key="9">
    <source>
        <dbReference type="ARBA" id="ARBA00022676"/>
    </source>
</evidence>
<keyword evidence="8 12" id="KW-0963">Cytoplasm</keyword>
<evidence type="ECO:0000256" key="6">
    <source>
        <dbReference type="ARBA" id="ARBA00011738"/>
    </source>
</evidence>
<evidence type="ECO:0000313" key="15">
    <source>
        <dbReference type="Proteomes" id="UP000823629"/>
    </source>
</evidence>
<dbReference type="PANTHER" id="PTHR32315">
    <property type="entry name" value="ADENINE PHOSPHORIBOSYLTRANSFERASE"/>
    <property type="match status" value="1"/>
</dbReference>
<dbReference type="InterPro" id="IPR029057">
    <property type="entry name" value="PRTase-like"/>
</dbReference>
<dbReference type="GO" id="GO:0006168">
    <property type="term" value="P:adenine salvage"/>
    <property type="evidence" value="ECO:0007669"/>
    <property type="project" value="InterPro"/>
</dbReference>
<sequence length="170" mass="18488">MDFENYIQVVEGFPKPGISFKDVSPLLKDADAYSQAITALADLVKGEKIDLVIGPESRGFVFGAPLALKLNAGFVMARKKGKLPGEVVSKTYTLEYNTACIELPKFAVKKGERVLIVDDLLATGGTLKAVCDLVHEQGGEVVKALAFIELKDLDGKKNLLPYKFESILKL</sequence>